<proteinExistence type="predicted"/>
<dbReference type="EMBL" id="MN714903">
    <property type="protein sequence ID" value="QQL94246.1"/>
    <property type="molecule type" value="Genomic_DNA"/>
</dbReference>
<protein>
    <recommendedName>
        <fullName evidence="3">Capsid protein</fullName>
    </recommendedName>
</protein>
<reference evidence="2" key="1">
    <citation type="submission" date="2019-11" db="EMBL/GenBank/DDBJ databases">
        <authorList>
            <person name="Kayansamruaj P."/>
        </authorList>
    </citation>
    <scope>NUCLEOTIDE SEQUENCE</scope>
    <source>
        <strain evidence="2">Mr/TH/01/2019</strain>
    </source>
</reference>
<evidence type="ECO:0000313" key="2">
    <source>
        <dbReference type="EMBL" id="QQL94246.1"/>
    </source>
</evidence>
<evidence type="ECO:0000256" key="1">
    <source>
        <dbReference type="SAM" id="MobiDB-lite"/>
    </source>
</evidence>
<organism evidence="2">
    <name type="scientific">Macrobrachium rosenbergii bidensovirus</name>
    <dbReference type="NCBI Taxonomy" id="2800469"/>
    <lineage>
        <taxon>Viruses</taxon>
        <taxon>Monodnaviria</taxon>
        <taxon>Shotokuvirae</taxon>
        <taxon>Cossaviricota</taxon>
        <taxon>Mouviricetes</taxon>
        <taxon>Polivirales</taxon>
        <taxon>Bidnaviridae</taxon>
        <taxon>Bidensovirus</taxon>
    </lineage>
</organism>
<evidence type="ECO:0008006" key="3">
    <source>
        <dbReference type="Google" id="ProtNLM"/>
    </source>
</evidence>
<sequence length="513" mass="57401">MFKGGAIAKPSRKPIEDSKFSKLLSNVYKEISTEMKPKIGKSEDGMNDQLGDMEIVNNGDGTDGGGGTPRRFNSPPIMKRTEGGKVIYDCKMTVKHTIKQGETYHDTSGTGICNNPLNFLFINSIKGSAYERCSFACSPLKVSFDNLQFFSKQSNDTGITGVMCMDGVYLEHIILDGNELGLEDKLSYSLLTPSGYPLTSFPLYTAARSVFNKSYDNLRLTATGVNPYDRDTKSTLRLMVYVNPGYGASPKPGTFSDRFQDAVIHHPKYLADDRTQLLSRLTDSITGRIYTKVELNPLIPQYDGGRNRVWNNGKTEYLSTKSEMPSYEAHPSYYIKGSYGNSGNIDVQQLSFIDESGAFGLPKYPWNCLSYGAENEDPYKLIGVTDPSATARRQLVGYYDAYLGQDHDYKNFNQKGPKTGVRKEHFFALQQLPADFDSTSNIYAMFDITYECSFTVFTQGDYYDGIDTGTIQQENIRYPGQMFITSYIQNKLTAGDTPSFIFSPEIFTSFAYE</sequence>
<feature type="region of interest" description="Disordered" evidence="1">
    <location>
        <begin position="58"/>
        <end position="78"/>
    </location>
</feature>
<name>A0A7T7FQZ4_9VIRU</name>
<accession>A0A7T7FQZ4</accession>